<protein>
    <submittedName>
        <fullName evidence="1">Uncharacterized protein</fullName>
    </submittedName>
</protein>
<sequence>MGGDDDDREALVMPVEAAQHFIAAEVGHPHIQHHSIWRRADDPIEAGPAPFGFGDVKSRIREDIAHRPSHIPIIVNQQDRGALNHHITSLGMRT</sequence>
<geneLocation type="plasmid" evidence="1 2">
    <name>2</name>
</geneLocation>
<reference evidence="1 2" key="1">
    <citation type="submission" date="2019-03" db="EMBL/GenBank/DDBJ databases">
        <authorList>
            <person name="Kox A.R. M."/>
        </authorList>
    </citation>
    <scope>NUCLEOTIDE SEQUENCE [LARGE SCALE GENOMIC DNA]</scope>
    <source>
        <strain evidence="1">MTUNDRAET4 annotated genome</strain>
        <plasmid evidence="2">2</plasmid>
    </source>
</reference>
<organism evidence="1 2">
    <name type="scientific">Methylocella tundrae</name>
    <dbReference type="NCBI Taxonomy" id="227605"/>
    <lineage>
        <taxon>Bacteria</taxon>
        <taxon>Pseudomonadati</taxon>
        <taxon>Pseudomonadota</taxon>
        <taxon>Alphaproteobacteria</taxon>
        <taxon>Hyphomicrobiales</taxon>
        <taxon>Beijerinckiaceae</taxon>
        <taxon>Methylocella</taxon>
    </lineage>
</organism>
<proteinExistence type="predicted"/>
<dbReference type="KEGG" id="mtun:MTUNDRAET4_0073.1"/>
<name>A0A4U8Z6K9_METTU</name>
<accession>A0A4U8Z6K9</accession>
<dbReference type="EMBL" id="LR536451">
    <property type="protein sequence ID" value="VFU16373.1"/>
    <property type="molecule type" value="Genomic_DNA"/>
</dbReference>
<dbReference type="AlphaFoldDB" id="A0A4U8Z6K9"/>
<evidence type="ECO:0000313" key="1">
    <source>
        <dbReference type="EMBL" id="VFU16373.1"/>
    </source>
</evidence>
<evidence type="ECO:0000313" key="2">
    <source>
        <dbReference type="Proteomes" id="UP000294360"/>
    </source>
</evidence>
<dbReference type="Proteomes" id="UP000294360">
    <property type="component" value="Plasmid 2"/>
</dbReference>
<gene>
    <name evidence="1" type="ORF">MTUNDRAET4_0073</name>
</gene>
<keyword evidence="1" id="KW-0614">Plasmid</keyword>